<organism evidence="1 2">
    <name type="scientific">Elaeophora elaphi</name>
    <dbReference type="NCBI Taxonomy" id="1147741"/>
    <lineage>
        <taxon>Eukaryota</taxon>
        <taxon>Metazoa</taxon>
        <taxon>Ecdysozoa</taxon>
        <taxon>Nematoda</taxon>
        <taxon>Chromadorea</taxon>
        <taxon>Rhabditida</taxon>
        <taxon>Spirurina</taxon>
        <taxon>Spiruromorpha</taxon>
        <taxon>Filarioidea</taxon>
        <taxon>Onchocercidae</taxon>
        <taxon>Elaeophora</taxon>
    </lineage>
</organism>
<dbReference type="WBParaSite" id="EEL_0000282901-mRNA-1">
    <property type="protein sequence ID" value="EEL_0000282901-mRNA-1"/>
    <property type="gene ID" value="EEL_0000282901"/>
</dbReference>
<keyword evidence="1" id="KW-1185">Reference proteome</keyword>
<proteinExistence type="predicted"/>
<reference evidence="2" key="1">
    <citation type="submission" date="2017-02" db="UniProtKB">
        <authorList>
            <consortium name="WormBaseParasite"/>
        </authorList>
    </citation>
    <scope>IDENTIFICATION</scope>
</reference>
<dbReference type="Proteomes" id="UP000050640">
    <property type="component" value="Unplaced"/>
</dbReference>
<evidence type="ECO:0000313" key="2">
    <source>
        <dbReference type="WBParaSite" id="EEL_0000282901-mRNA-1"/>
    </source>
</evidence>
<name>A0A0R3RMW9_9BILA</name>
<dbReference type="AlphaFoldDB" id="A0A0R3RMW9"/>
<sequence>MNAMSASMRTCPRASTSFKERKCKLCCALNIPVTGNNNVCFTYGEEKFTDTIAGKRYPSKFVNLLRMGQYNSSVLKYSLGRHCAMNYAQTAKLIEECTINLSEKGFQYFCCCYNDQLSQCQKRAATFLRRDNSTLGPLFCASQKLEVAKIKSGQQTGNWSFQMTLEEINNAIEKPDKSAYCHTHVTSDNVIQLGTGNSLCEGVDTLDARLRPIIRTFCFSAEGE</sequence>
<protein>
    <submittedName>
        <fullName evidence="2">DUF19 domain-containing protein</fullName>
    </submittedName>
</protein>
<evidence type="ECO:0000313" key="1">
    <source>
        <dbReference type="Proteomes" id="UP000050640"/>
    </source>
</evidence>
<accession>A0A0R3RMW9</accession>